<dbReference type="AlphaFoldDB" id="E6LXR5"/>
<name>E6LXR5_9ACTO</name>
<comment type="caution">
    <text evidence="2">The sequence shown here is derived from an EMBL/GenBank/DDBJ whole genome shotgun (WGS) entry which is preliminary data.</text>
</comment>
<evidence type="ECO:0000313" key="3">
    <source>
        <dbReference type="Proteomes" id="UP000005573"/>
    </source>
</evidence>
<proteinExistence type="predicted"/>
<accession>E6LXR5</accession>
<dbReference type="Proteomes" id="UP000005573">
    <property type="component" value="Unassembled WGS sequence"/>
</dbReference>
<evidence type="ECO:0000256" key="1">
    <source>
        <dbReference type="SAM" id="Phobius"/>
    </source>
</evidence>
<organism evidence="2 3">
    <name type="scientific">Mobiluncus curtisii ATCC 51333</name>
    <dbReference type="NCBI Taxonomy" id="887326"/>
    <lineage>
        <taxon>Bacteria</taxon>
        <taxon>Bacillati</taxon>
        <taxon>Actinomycetota</taxon>
        <taxon>Actinomycetes</taxon>
        <taxon>Actinomycetales</taxon>
        <taxon>Actinomycetaceae</taxon>
        <taxon>Mobiluncus</taxon>
    </lineage>
</organism>
<keyword evidence="1" id="KW-1133">Transmembrane helix</keyword>
<keyword evidence="1" id="KW-0472">Membrane</keyword>
<protein>
    <submittedName>
        <fullName evidence="2">Uncharacterized protein</fullName>
    </submittedName>
</protein>
<dbReference type="EMBL" id="AEPY01000004">
    <property type="protein sequence ID" value="EFU80432.1"/>
    <property type="molecule type" value="Genomic_DNA"/>
</dbReference>
<sequence length="59" mass="6546">MYTPQFIVSINPPCDTAGNKINADSDYLWKTQVSLFLWINSGIWAVAAVIGSYCPYSTL</sequence>
<gene>
    <name evidence="2" type="ORF">HMPREF0388_0652</name>
</gene>
<evidence type="ECO:0000313" key="2">
    <source>
        <dbReference type="EMBL" id="EFU80432.1"/>
    </source>
</evidence>
<feature type="transmembrane region" description="Helical" evidence="1">
    <location>
        <begin position="35"/>
        <end position="56"/>
    </location>
</feature>
<keyword evidence="1" id="KW-0812">Transmembrane</keyword>
<dbReference type="HOGENOM" id="CLU_2955500_0_0_11"/>
<reference evidence="2 3" key="1">
    <citation type="submission" date="2010-12" db="EMBL/GenBank/DDBJ databases">
        <authorList>
            <person name="Muzny D."/>
            <person name="Qin X."/>
            <person name="Deng J."/>
            <person name="Jiang H."/>
            <person name="Liu Y."/>
            <person name="Qu J."/>
            <person name="Song X.-Z."/>
            <person name="Zhang L."/>
            <person name="Thornton R."/>
            <person name="Coyle M."/>
            <person name="Francisco L."/>
            <person name="Jackson L."/>
            <person name="Javaid M."/>
            <person name="Korchina V."/>
            <person name="Kovar C."/>
            <person name="Mata R."/>
            <person name="Mathew T."/>
            <person name="Ngo R."/>
            <person name="Nguyen L."/>
            <person name="Nguyen N."/>
            <person name="Okwuonu G."/>
            <person name="Ongeri F."/>
            <person name="Pham C."/>
            <person name="Simmons D."/>
            <person name="Wilczek-Boney K."/>
            <person name="Hale W."/>
            <person name="Jakkamsetti A."/>
            <person name="Pham P."/>
            <person name="Ruth R."/>
            <person name="San Lucas F."/>
            <person name="Warren J."/>
            <person name="Zhang J."/>
            <person name="Zhao Z."/>
            <person name="Zhou C."/>
            <person name="Zhu D."/>
            <person name="Lee S."/>
            <person name="Bess C."/>
            <person name="Blankenburg K."/>
            <person name="Forbes L."/>
            <person name="Fu Q."/>
            <person name="Gubbala S."/>
            <person name="Hirani K."/>
            <person name="Jayaseelan J.C."/>
            <person name="Lara F."/>
            <person name="Munidasa M."/>
            <person name="Palculict T."/>
            <person name="Patil S."/>
            <person name="Pu L.-L."/>
            <person name="Saada N."/>
            <person name="Tang L."/>
            <person name="Weissenberger G."/>
            <person name="Zhu Y."/>
            <person name="Hemphill L."/>
            <person name="Shang Y."/>
            <person name="Youmans B."/>
            <person name="Ayvaz T."/>
            <person name="Ross M."/>
            <person name="Santibanez J."/>
            <person name="Aqrawi P."/>
            <person name="Gross S."/>
            <person name="Joshi V."/>
            <person name="Fowler G."/>
            <person name="Nazareth L."/>
            <person name="Reid J."/>
            <person name="Worley K."/>
            <person name="Petrosino J."/>
            <person name="Highlander S."/>
            <person name="Gibbs R."/>
        </authorList>
    </citation>
    <scope>NUCLEOTIDE SEQUENCE [LARGE SCALE GENOMIC DNA]</scope>
    <source>
        <strain evidence="2 3">ATCC 51333</strain>
    </source>
</reference>